<evidence type="ECO:0000256" key="3">
    <source>
        <dbReference type="ARBA" id="ARBA00023163"/>
    </source>
</evidence>
<dbReference type="Pfam" id="PF01022">
    <property type="entry name" value="HTH_5"/>
    <property type="match status" value="1"/>
</dbReference>
<keyword evidence="3" id="KW-0804">Transcription</keyword>
<dbReference type="PRINTS" id="PR00778">
    <property type="entry name" value="HTHARSR"/>
</dbReference>
<dbReference type="PANTHER" id="PTHR43132:SF6">
    <property type="entry name" value="HTH-TYPE TRANSCRIPTIONAL REPRESSOR CZRA"/>
    <property type="match status" value="1"/>
</dbReference>
<keyword evidence="6" id="KW-1185">Reference proteome</keyword>
<dbReference type="Proteomes" id="UP001500190">
    <property type="component" value="Unassembled WGS sequence"/>
</dbReference>
<gene>
    <name evidence="5" type="ORF">GCM10009742_77200</name>
</gene>
<dbReference type="SMART" id="SM00418">
    <property type="entry name" value="HTH_ARSR"/>
    <property type="match status" value="1"/>
</dbReference>
<dbReference type="InterPro" id="IPR045981">
    <property type="entry name" value="DUF5937"/>
</dbReference>
<reference evidence="6" key="1">
    <citation type="journal article" date="2019" name="Int. J. Syst. Evol. Microbiol.">
        <title>The Global Catalogue of Microorganisms (GCM) 10K type strain sequencing project: providing services to taxonomists for standard genome sequencing and annotation.</title>
        <authorList>
            <consortium name="The Broad Institute Genomics Platform"/>
            <consortium name="The Broad Institute Genome Sequencing Center for Infectious Disease"/>
            <person name="Wu L."/>
            <person name="Ma J."/>
        </authorList>
    </citation>
    <scope>NUCLEOTIDE SEQUENCE [LARGE SCALE GENOMIC DNA]</scope>
    <source>
        <strain evidence="6">JCM 14304</strain>
    </source>
</reference>
<sequence length="348" mass="38048">MIRLRLSPGDLERLRFAYSPLAEVAESLYVLHSGRIPRLHRAWYERIREDLHRVDFDVLRAIVPAPRPHVASFLLAGAREPSTSIDEQLAMVAACPADRLREDLEVVWRGELPAATERVLQHGGARRIAEVLDQYWQVAVRPYWPQIRAVLDADVAYRASRLARGGIEALLADLHPELELAEHAIHVRSTQPEGPDHQLRGAGLLLVPCVFAWPHVMADLGSTNTPSITFGPRGIGNLWPAAEVSRTGAESLGALLGRSRAAILLSLGLPRSTSDLAADLQQSMPAVSAHLAVLRRSGLVTSWRAGRRVLYQRTPLATSVIAAGDSLPEPRESAGDLDQEWEVVGGGG</sequence>
<keyword evidence="1" id="KW-0805">Transcription regulation</keyword>
<dbReference type="RefSeq" id="WP_344201206.1">
    <property type="nucleotide sequence ID" value="NZ_BAAAND010000013.1"/>
</dbReference>
<evidence type="ECO:0000313" key="6">
    <source>
        <dbReference type="Proteomes" id="UP001500190"/>
    </source>
</evidence>
<name>A0ABP4QKX0_9ACTN</name>
<accession>A0ABP4QKX0</accession>
<dbReference type="InterPro" id="IPR036390">
    <property type="entry name" value="WH_DNA-bd_sf"/>
</dbReference>
<dbReference type="InterPro" id="IPR011991">
    <property type="entry name" value="ArsR-like_HTH"/>
</dbReference>
<comment type="caution">
    <text evidence="5">The sequence shown here is derived from an EMBL/GenBank/DDBJ whole genome shotgun (WGS) entry which is preliminary data.</text>
</comment>
<evidence type="ECO:0000313" key="5">
    <source>
        <dbReference type="EMBL" id="GAA1614418.1"/>
    </source>
</evidence>
<proteinExistence type="predicted"/>
<keyword evidence="2" id="KW-0238">DNA-binding</keyword>
<protein>
    <submittedName>
        <fullName evidence="5">DUF5937 family protein</fullName>
    </submittedName>
</protein>
<dbReference type="CDD" id="cd00090">
    <property type="entry name" value="HTH_ARSR"/>
    <property type="match status" value="1"/>
</dbReference>
<evidence type="ECO:0000256" key="2">
    <source>
        <dbReference type="ARBA" id="ARBA00023125"/>
    </source>
</evidence>
<dbReference type="PROSITE" id="PS50987">
    <property type="entry name" value="HTH_ARSR_2"/>
    <property type="match status" value="1"/>
</dbReference>
<dbReference type="InterPro" id="IPR036388">
    <property type="entry name" value="WH-like_DNA-bd_sf"/>
</dbReference>
<dbReference type="InterPro" id="IPR001845">
    <property type="entry name" value="HTH_ArsR_DNA-bd_dom"/>
</dbReference>
<dbReference type="EMBL" id="BAAAND010000013">
    <property type="protein sequence ID" value="GAA1614418.1"/>
    <property type="molecule type" value="Genomic_DNA"/>
</dbReference>
<feature type="domain" description="HTH arsR-type" evidence="4">
    <location>
        <begin position="240"/>
        <end position="332"/>
    </location>
</feature>
<dbReference type="Pfam" id="PF19361">
    <property type="entry name" value="DUF5937"/>
    <property type="match status" value="1"/>
</dbReference>
<dbReference type="PANTHER" id="PTHR43132">
    <property type="entry name" value="ARSENICAL RESISTANCE OPERON REPRESSOR ARSR-RELATED"/>
    <property type="match status" value="1"/>
</dbReference>
<organism evidence="5 6">
    <name type="scientific">Kribbella karoonensis</name>
    <dbReference type="NCBI Taxonomy" id="324851"/>
    <lineage>
        <taxon>Bacteria</taxon>
        <taxon>Bacillati</taxon>
        <taxon>Actinomycetota</taxon>
        <taxon>Actinomycetes</taxon>
        <taxon>Propionibacteriales</taxon>
        <taxon>Kribbellaceae</taxon>
        <taxon>Kribbella</taxon>
    </lineage>
</organism>
<evidence type="ECO:0000256" key="1">
    <source>
        <dbReference type="ARBA" id="ARBA00023015"/>
    </source>
</evidence>
<dbReference type="Gene3D" id="1.10.10.10">
    <property type="entry name" value="Winged helix-like DNA-binding domain superfamily/Winged helix DNA-binding domain"/>
    <property type="match status" value="1"/>
</dbReference>
<dbReference type="InterPro" id="IPR051011">
    <property type="entry name" value="Metal_resp_trans_reg"/>
</dbReference>
<evidence type="ECO:0000259" key="4">
    <source>
        <dbReference type="PROSITE" id="PS50987"/>
    </source>
</evidence>
<dbReference type="SUPFAM" id="SSF46785">
    <property type="entry name" value="Winged helix' DNA-binding domain"/>
    <property type="match status" value="1"/>
</dbReference>